<dbReference type="Proteomes" id="UP000762676">
    <property type="component" value="Unassembled WGS sequence"/>
</dbReference>
<evidence type="ECO:0000259" key="2">
    <source>
        <dbReference type="Pfam" id="PF13843"/>
    </source>
</evidence>
<feature type="compositionally biased region" description="Polar residues" evidence="1">
    <location>
        <begin position="9"/>
        <end position="19"/>
    </location>
</feature>
<name>A0AAV4JEW9_9GAST</name>
<dbReference type="EMBL" id="BMAT01010106">
    <property type="protein sequence ID" value="GFS20258.1"/>
    <property type="molecule type" value="Genomic_DNA"/>
</dbReference>
<keyword evidence="4" id="KW-1185">Reference proteome</keyword>
<dbReference type="AlphaFoldDB" id="A0AAV4JEW9"/>
<feature type="compositionally biased region" description="Acidic residues" evidence="1">
    <location>
        <begin position="30"/>
        <end position="41"/>
    </location>
</feature>
<gene>
    <name evidence="3" type="ORF">ElyMa_005052400</name>
</gene>
<evidence type="ECO:0000313" key="3">
    <source>
        <dbReference type="EMBL" id="GFS20258.1"/>
    </source>
</evidence>
<dbReference type="InterPro" id="IPR029526">
    <property type="entry name" value="PGBD"/>
</dbReference>
<dbReference type="PANTHER" id="PTHR46599:SF3">
    <property type="entry name" value="PIGGYBAC TRANSPOSABLE ELEMENT-DERIVED PROTEIN 4"/>
    <property type="match status" value="1"/>
</dbReference>
<accession>A0AAV4JEW9</accession>
<dbReference type="Pfam" id="PF13843">
    <property type="entry name" value="DDE_Tnp_1_7"/>
    <property type="match status" value="1"/>
</dbReference>
<reference evidence="3 4" key="1">
    <citation type="journal article" date="2021" name="Elife">
        <title>Chloroplast acquisition without the gene transfer in kleptoplastic sea slugs, Plakobranchus ocellatus.</title>
        <authorList>
            <person name="Maeda T."/>
            <person name="Takahashi S."/>
            <person name="Yoshida T."/>
            <person name="Shimamura S."/>
            <person name="Takaki Y."/>
            <person name="Nagai Y."/>
            <person name="Toyoda A."/>
            <person name="Suzuki Y."/>
            <person name="Arimoto A."/>
            <person name="Ishii H."/>
            <person name="Satoh N."/>
            <person name="Nishiyama T."/>
            <person name="Hasebe M."/>
            <person name="Maruyama T."/>
            <person name="Minagawa J."/>
            <person name="Obokata J."/>
            <person name="Shigenobu S."/>
        </authorList>
    </citation>
    <scope>NUCLEOTIDE SEQUENCE [LARGE SCALE GENOMIC DNA]</scope>
</reference>
<protein>
    <submittedName>
        <fullName evidence="3">PiggyBac transposable element-derived protein 4-like</fullName>
    </submittedName>
</protein>
<evidence type="ECO:0000313" key="4">
    <source>
        <dbReference type="Proteomes" id="UP000762676"/>
    </source>
</evidence>
<dbReference type="PANTHER" id="PTHR46599">
    <property type="entry name" value="PIGGYBAC TRANSPOSABLE ELEMENT-DERIVED PROTEIN 4"/>
    <property type="match status" value="1"/>
</dbReference>
<organism evidence="3 4">
    <name type="scientific">Elysia marginata</name>
    <dbReference type="NCBI Taxonomy" id="1093978"/>
    <lineage>
        <taxon>Eukaryota</taxon>
        <taxon>Metazoa</taxon>
        <taxon>Spiralia</taxon>
        <taxon>Lophotrochozoa</taxon>
        <taxon>Mollusca</taxon>
        <taxon>Gastropoda</taxon>
        <taxon>Heterobranchia</taxon>
        <taxon>Euthyneura</taxon>
        <taxon>Panpulmonata</taxon>
        <taxon>Sacoglossa</taxon>
        <taxon>Placobranchoidea</taxon>
        <taxon>Plakobranchidae</taxon>
        <taxon>Elysia</taxon>
    </lineage>
</organism>
<comment type="caution">
    <text evidence="3">The sequence shown here is derived from an EMBL/GenBank/DDBJ whole genome shotgun (WGS) entry which is preliminary data.</text>
</comment>
<feature type="domain" description="PiggyBac transposable element-derived protein" evidence="2">
    <location>
        <begin position="125"/>
        <end position="222"/>
    </location>
</feature>
<sequence length="223" mass="25178">MADSRPGPSRQTSRLTAQQARLLFEKLETDSELDNSSDEESVPAPEASDSDTDISPVSEEATASNAAVSEQGDGPPPRKRRNIQDEDSPAWKKIQEDEAETRNNFRFLPPNQPGLQADLDDQSSALDAFQTLFTIQVVEFLLKSINDYAEHRCSTNQPAQRQAIFNEWKKVTLSELYKFIAVILQIVIDKPVSTRLCFVSKDSPSYKPCCYHMFARPRFEAIY</sequence>
<feature type="region of interest" description="Disordered" evidence="1">
    <location>
        <begin position="1"/>
        <end position="90"/>
    </location>
</feature>
<proteinExistence type="predicted"/>
<evidence type="ECO:0000256" key="1">
    <source>
        <dbReference type="SAM" id="MobiDB-lite"/>
    </source>
</evidence>